<feature type="coiled-coil region" evidence="1">
    <location>
        <begin position="847"/>
        <end position="874"/>
    </location>
</feature>
<evidence type="ECO:0000313" key="4">
    <source>
        <dbReference type="Proteomes" id="UP001150569"/>
    </source>
</evidence>
<feature type="region of interest" description="Disordered" evidence="2">
    <location>
        <begin position="1"/>
        <end position="49"/>
    </location>
</feature>
<feature type="region of interest" description="Disordered" evidence="2">
    <location>
        <begin position="1255"/>
        <end position="1324"/>
    </location>
</feature>
<organism evidence="3 4">
    <name type="scientific">Tieghemiomyces parasiticus</name>
    <dbReference type="NCBI Taxonomy" id="78921"/>
    <lineage>
        <taxon>Eukaryota</taxon>
        <taxon>Fungi</taxon>
        <taxon>Fungi incertae sedis</taxon>
        <taxon>Zoopagomycota</taxon>
        <taxon>Kickxellomycotina</taxon>
        <taxon>Dimargaritomycetes</taxon>
        <taxon>Dimargaritales</taxon>
        <taxon>Dimargaritaceae</taxon>
        <taxon>Tieghemiomyces</taxon>
    </lineage>
</organism>
<feature type="compositionally biased region" description="Low complexity" evidence="2">
    <location>
        <begin position="1181"/>
        <end position="1192"/>
    </location>
</feature>
<evidence type="ECO:0000256" key="2">
    <source>
        <dbReference type="SAM" id="MobiDB-lite"/>
    </source>
</evidence>
<protein>
    <submittedName>
        <fullName evidence="3">Uncharacterized protein</fullName>
    </submittedName>
</protein>
<name>A0A9W8A0L2_9FUNG</name>
<feature type="compositionally biased region" description="Low complexity" evidence="2">
    <location>
        <begin position="1399"/>
        <end position="1409"/>
    </location>
</feature>
<dbReference type="OrthoDB" id="5577492at2759"/>
<sequence>MHLTPTLPQRTSQRWALDKRTPASSSARPRDDSSSHGRPPVSPAKGDLVSHVFRATEPLAVPAASETKRLEAQRYTLDTDITSLRDRIAKETRTVEGLRKLFKAQEANSDSTWQTQQEINLCENRLLSLNKEADDKGQQLLQVENEVQRHYLAVLRQQVAWHQDMAQSVYGWTSQTLVESAEHTPVANSPREPKVQSHAATEEGPPGDDLNDSGSPRVRQLQHRVQQLAVELFQTQEELSTTQAGAQRLRAERNGLLRHVQTLQRGLDLIFLYTQESYTVSSDEISYRDHLDQLFTVRDRASFLTVDSGMNETGRPLSFTGSNWSAGGGPAQEARISQIIRHPNDTDPTLEDPAQLTTTSRQFALRLYDSFTKCRNDVVEAHAQLKAKSQYFKILHKFVDLHDLDAAQPNGPSSNGTRYSVPSARLRTSMDEEMARDTHLFEWFNRRTPSRPSGVSVDPSRPSGLGVDPPSGTPTMGASTTATAPAPRQASAFKQLRRQISTVLRPGANTGSGNGGAAPSSPARNSAKIDRKKSGGQGGWLFRQRSLLSMGSHSGPSARPSMQDHHPIGQPGSGNSSKRHTVASTEMDAVPLGRAIRGSTSEGQMRSGGRVTYGASGPHSGTAAFPPLHCHPDFVVYDSQMGQRVGQLENAVYERDTVISELSAQVHDLTLNLDHIQSRHLKVVRPIKSLFYQLPAFLPETTFVPPRALTEWIEREQESQRTAVMRYIEGPTATLEPVTNTSPPVVPAPRSSLQLLGRSNRASMEPPTPVIGHPTPVIDTTVQTTTVISNRTPTTLTLTTTSTWNPQAVRHPVRHGGPEPTTMTTDRVLDLDEILLPDQLPRFMFSFAEFVERIDTLIQENASLRNRVTRLELVRSELDQVREQLYQDRETLIVEREQLYADRERLWQERHDLLAERSRRLSTESPMSSAVAGAGLARPLLHRRASDTSVAYPASDAASMSSSSARLTAVPGVGPRAILSRQESEVDSLIDRTASPRDLVILERYSQTSSSLSDGPNFSTNSRGTLPLREDEDEDGSVVRPTSAVVAVRSTGSTKPVIMDITSPLLRRPSHPLSLAFTPASAPAVPVSPVESGSTSVVAKPTTDPPKPDAISEPLTSRSFPSVATGRKRSSTVTPFLNLEHESRHHIGPAAAYHYSHSHLPAQTIPLSELRASISSDISLSPVGVPGSPRGSPRIRRMPSTSTPYGSVRRRRPSAPPRFKTVSFAPVTETEQTTGMSRYPVGAISLAPISLGHPEAAANPASSPQSLSTVTSPALPPSATFGTPAEALASWSSPDPEPNGAPATIAGTGKSSRRSASSIPPARRFSDGCLLESRHLPRSPGQDTFALQQQRGFPGGIQLSRQVTTDSLAATFGYTGGGSRANSNPNSPHHRRQSSMRNSTTSPLPTSLSGYINSRRSSTAAPLFTLSVSKPDLHTALDTDFYEGETPDFTTSSLLDRFADQDRIIRSWHSRLEKEARRLDQALRMMELEDSASDDESATGDEVIDNLTDSQDILRDVGFDIRPAQ</sequence>
<feature type="region of interest" description="Disordered" evidence="2">
    <location>
        <begin position="1095"/>
        <end position="1129"/>
    </location>
</feature>
<feature type="compositionally biased region" description="Polar residues" evidence="2">
    <location>
        <begin position="1009"/>
        <end position="1024"/>
    </location>
</feature>
<dbReference type="Proteomes" id="UP001150569">
    <property type="component" value="Unassembled WGS sequence"/>
</dbReference>
<feature type="compositionally biased region" description="Polar residues" evidence="2">
    <location>
        <begin position="1"/>
        <end position="14"/>
    </location>
</feature>
<comment type="caution">
    <text evidence="3">The sequence shown here is derived from an EMBL/GenBank/DDBJ whole genome shotgun (WGS) entry which is preliminary data.</text>
</comment>
<gene>
    <name evidence="3" type="ORF">IWQ60_007012</name>
</gene>
<feature type="region of interest" description="Disordered" evidence="2">
    <location>
        <begin position="1009"/>
        <end position="1040"/>
    </location>
</feature>
<accession>A0A9W8A0L2</accession>
<feature type="region of interest" description="Disordered" evidence="2">
    <location>
        <begin position="1370"/>
        <end position="1412"/>
    </location>
</feature>
<evidence type="ECO:0000256" key="1">
    <source>
        <dbReference type="SAM" id="Coils"/>
    </source>
</evidence>
<feature type="region of interest" description="Disordered" evidence="2">
    <location>
        <begin position="1181"/>
        <end position="1219"/>
    </location>
</feature>
<feature type="region of interest" description="Disordered" evidence="2">
    <location>
        <begin position="446"/>
        <end position="618"/>
    </location>
</feature>
<evidence type="ECO:0000313" key="3">
    <source>
        <dbReference type="EMBL" id="KAJ1920343.1"/>
    </source>
</evidence>
<feature type="compositionally biased region" description="Polar residues" evidence="2">
    <location>
        <begin position="473"/>
        <end position="483"/>
    </location>
</feature>
<keyword evidence="4" id="KW-1185">Reference proteome</keyword>
<keyword evidence="1" id="KW-0175">Coiled coil</keyword>
<dbReference type="EMBL" id="JANBPT010000446">
    <property type="protein sequence ID" value="KAJ1920343.1"/>
    <property type="molecule type" value="Genomic_DNA"/>
</dbReference>
<feature type="compositionally biased region" description="Polar residues" evidence="2">
    <location>
        <begin position="546"/>
        <end position="555"/>
    </location>
</feature>
<feature type="region of interest" description="Disordered" evidence="2">
    <location>
        <begin position="181"/>
        <end position="216"/>
    </location>
</feature>
<proteinExistence type="predicted"/>
<feature type="compositionally biased region" description="Polar residues" evidence="2">
    <location>
        <begin position="1260"/>
        <end position="1272"/>
    </location>
</feature>
<feature type="compositionally biased region" description="Low complexity" evidence="2">
    <location>
        <begin position="1314"/>
        <end position="1323"/>
    </location>
</feature>
<reference evidence="3" key="1">
    <citation type="submission" date="2022-07" db="EMBL/GenBank/DDBJ databases">
        <title>Phylogenomic reconstructions and comparative analyses of Kickxellomycotina fungi.</title>
        <authorList>
            <person name="Reynolds N.K."/>
            <person name="Stajich J.E."/>
            <person name="Barry K."/>
            <person name="Grigoriev I.V."/>
            <person name="Crous P."/>
            <person name="Smith M.E."/>
        </authorList>
    </citation>
    <scope>NUCLEOTIDE SEQUENCE</scope>
    <source>
        <strain evidence="3">RSA 861</strain>
    </source>
</reference>